<feature type="compositionally biased region" description="Polar residues" evidence="1">
    <location>
        <begin position="9"/>
        <end position="20"/>
    </location>
</feature>
<protein>
    <submittedName>
        <fullName evidence="2">Uncharacterized protein</fullName>
    </submittedName>
</protein>
<name>A0A1X1FAX9_9LACO</name>
<dbReference type="AlphaFoldDB" id="A0A1X1FAX9"/>
<dbReference type="Proteomes" id="UP000193009">
    <property type="component" value="Unassembled WGS sequence"/>
</dbReference>
<dbReference type="EMBL" id="MSBD01000066">
    <property type="protein sequence ID" value="ORN24265.1"/>
    <property type="molecule type" value="Genomic_DNA"/>
</dbReference>
<feature type="region of interest" description="Disordered" evidence="1">
    <location>
        <begin position="1"/>
        <end position="20"/>
    </location>
</feature>
<proteinExistence type="predicted"/>
<reference evidence="2 3" key="1">
    <citation type="journal article" date="2017" name="Front. Microbiol.">
        <title>The Histidine Decarboxylase Gene Cluster of Lactobacillus parabuchneri Was Gained by Horizontal Gene Transfer and Is Mobile within the Species.</title>
        <authorList>
            <person name="Wuthrich D."/>
            <person name="Berthoud H."/>
            <person name="Wechsler D."/>
            <person name="Eugster E."/>
            <person name="Irmler S."/>
            <person name="Bruggmann R."/>
        </authorList>
    </citation>
    <scope>NUCLEOTIDE SEQUENCE [LARGE SCALE GENOMIC DNA]</scope>
    <source>
        <strain evidence="2 3">FAM23169</strain>
    </source>
</reference>
<evidence type="ECO:0000256" key="1">
    <source>
        <dbReference type="SAM" id="MobiDB-lite"/>
    </source>
</evidence>
<dbReference type="RefSeq" id="WP_003554871.1">
    <property type="nucleotide sequence ID" value="NZ_MSAW01000068.1"/>
</dbReference>
<sequence>MSKDLLKKSLNSDVTQVPKPSNIFSRDMKVKANTKKSKPKTTTIRCSVETADMVNALSAVLNFKSVDEMLEHTINSTLEGLTNEERAEYRTVKKIYTSRRSK</sequence>
<comment type="caution">
    <text evidence="2">The sequence shown here is derived from an EMBL/GenBank/DDBJ whole genome shotgun (WGS) entry which is preliminary data.</text>
</comment>
<evidence type="ECO:0000313" key="3">
    <source>
        <dbReference type="Proteomes" id="UP000193009"/>
    </source>
</evidence>
<gene>
    <name evidence="2" type="ORF">FAM23169_02677</name>
</gene>
<evidence type="ECO:0000313" key="2">
    <source>
        <dbReference type="EMBL" id="ORN24265.1"/>
    </source>
</evidence>
<dbReference type="OrthoDB" id="2312796at2"/>
<organism evidence="2 3">
    <name type="scientific">Lentilactobacillus parabuchneri</name>
    <dbReference type="NCBI Taxonomy" id="152331"/>
    <lineage>
        <taxon>Bacteria</taxon>
        <taxon>Bacillati</taxon>
        <taxon>Bacillota</taxon>
        <taxon>Bacilli</taxon>
        <taxon>Lactobacillales</taxon>
        <taxon>Lactobacillaceae</taxon>
        <taxon>Lentilactobacillus</taxon>
    </lineage>
</organism>
<accession>A0A1X1FAX9</accession>
<keyword evidence="3" id="KW-1185">Reference proteome</keyword>